<keyword evidence="2" id="KW-1185">Reference proteome</keyword>
<reference evidence="1 2" key="1">
    <citation type="journal article" date="2014" name="Science">
        <title>Plant genetics. Early allopolyploid evolution in the post-Neolithic Brassica napus oilseed genome.</title>
        <authorList>
            <person name="Chalhoub B."/>
            <person name="Denoeud F."/>
            <person name="Liu S."/>
            <person name="Parkin I.A."/>
            <person name="Tang H."/>
            <person name="Wang X."/>
            <person name="Chiquet J."/>
            <person name="Belcram H."/>
            <person name="Tong C."/>
            <person name="Samans B."/>
            <person name="Correa M."/>
            <person name="Da Silva C."/>
            <person name="Just J."/>
            <person name="Falentin C."/>
            <person name="Koh C.S."/>
            <person name="Le Clainche I."/>
            <person name="Bernard M."/>
            <person name="Bento P."/>
            <person name="Noel B."/>
            <person name="Labadie K."/>
            <person name="Alberti A."/>
            <person name="Charles M."/>
            <person name="Arnaud D."/>
            <person name="Guo H."/>
            <person name="Daviaud C."/>
            <person name="Alamery S."/>
            <person name="Jabbari K."/>
            <person name="Zhao M."/>
            <person name="Edger P.P."/>
            <person name="Chelaifa H."/>
            <person name="Tack D."/>
            <person name="Lassalle G."/>
            <person name="Mestiri I."/>
            <person name="Schnel N."/>
            <person name="Le Paslier M.C."/>
            <person name="Fan G."/>
            <person name="Renault V."/>
            <person name="Bayer P.E."/>
            <person name="Golicz A.A."/>
            <person name="Manoli S."/>
            <person name="Lee T.H."/>
            <person name="Thi V.H."/>
            <person name="Chalabi S."/>
            <person name="Hu Q."/>
            <person name="Fan C."/>
            <person name="Tollenaere R."/>
            <person name="Lu Y."/>
            <person name="Battail C."/>
            <person name="Shen J."/>
            <person name="Sidebottom C.H."/>
            <person name="Wang X."/>
            <person name="Canaguier A."/>
            <person name="Chauveau A."/>
            <person name="Berard A."/>
            <person name="Deniot G."/>
            <person name="Guan M."/>
            <person name="Liu Z."/>
            <person name="Sun F."/>
            <person name="Lim Y.P."/>
            <person name="Lyons E."/>
            <person name="Town C.D."/>
            <person name="Bancroft I."/>
            <person name="Wang X."/>
            <person name="Meng J."/>
            <person name="Ma J."/>
            <person name="Pires J.C."/>
            <person name="King G.J."/>
            <person name="Brunel D."/>
            <person name="Delourme R."/>
            <person name="Renard M."/>
            <person name="Aury J.M."/>
            <person name="Adams K.L."/>
            <person name="Batley J."/>
            <person name="Snowdon R.J."/>
            <person name="Tost J."/>
            <person name="Edwards D."/>
            <person name="Zhou Y."/>
            <person name="Hua W."/>
            <person name="Sharpe A.G."/>
            <person name="Paterson A.H."/>
            <person name="Guan C."/>
            <person name="Wincker P."/>
        </authorList>
    </citation>
    <scope>NUCLEOTIDE SEQUENCE [LARGE SCALE GENOMIC DNA]</scope>
    <source>
        <strain evidence="2">cv. Darmor-bzh</strain>
    </source>
</reference>
<dbReference type="Gramene" id="CDY37392">
    <property type="protein sequence ID" value="CDY37392"/>
    <property type="gene ID" value="GSBRNA2T00063957001"/>
</dbReference>
<proteinExistence type="predicted"/>
<dbReference type="EMBL" id="LK032399">
    <property type="protein sequence ID" value="CDY37392.1"/>
    <property type="molecule type" value="Genomic_DNA"/>
</dbReference>
<dbReference type="AlphaFoldDB" id="A0A078HHP8"/>
<organism evidence="1 2">
    <name type="scientific">Brassica napus</name>
    <name type="common">Rape</name>
    <dbReference type="NCBI Taxonomy" id="3708"/>
    <lineage>
        <taxon>Eukaryota</taxon>
        <taxon>Viridiplantae</taxon>
        <taxon>Streptophyta</taxon>
        <taxon>Embryophyta</taxon>
        <taxon>Tracheophyta</taxon>
        <taxon>Spermatophyta</taxon>
        <taxon>Magnoliopsida</taxon>
        <taxon>eudicotyledons</taxon>
        <taxon>Gunneridae</taxon>
        <taxon>Pentapetalae</taxon>
        <taxon>rosids</taxon>
        <taxon>malvids</taxon>
        <taxon>Brassicales</taxon>
        <taxon>Brassicaceae</taxon>
        <taxon>Brassiceae</taxon>
        <taxon>Brassica</taxon>
    </lineage>
</organism>
<gene>
    <name evidence="1" type="primary">BnaC05g30380D</name>
    <name evidence="1" type="ORF">GSBRNA2T00063957001</name>
</gene>
<evidence type="ECO:0000313" key="2">
    <source>
        <dbReference type="Proteomes" id="UP000028999"/>
    </source>
</evidence>
<protein>
    <submittedName>
        <fullName evidence="1">BnaC05g30380D protein</fullName>
    </submittedName>
</protein>
<accession>A0A078HHP8</accession>
<dbReference type="PaxDb" id="3708-A0A078HHP8"/>
<name>A0A078HHP8_BRANA</name>
<evidence type="ECO:0000313" key="1">
    <source>
        <dbReference type="EMBL" id="CDY37392.1"/>
    </source>
</evidence>
<dbReference type="Proteomes" id="UP000028999">
    <property type="component" value="Unassembled WGS sequence"/>
</dbReference>
<sequence>MKAKKTNKKFDFKVFTDTGPKKKSDYGWYTTK</sequence>